<dbReference type="PANTHER" id="PTHR46599">
    <property type="entry name" value="PIGGYBAC TRANSPOSABLE ELEMENT-DERIVED PROTEIN 4"/>
    <property type="match status" value="1"/>
</dbReference>
<dbReference type="Pfam" id="PF13843">
    <property type="entry name" value="DDE_Tnp_1_7"/>
    <property type="match status" value="1"/>
</dbReference>
<dbReference type="Pfam" id="PF13842">
    <property type="entry name" value="zf-Tnp_2"/>
    <property type="match status" value="1"/>
</dbReference>
<feature type="domain" description="PiggyBac transposable element-derived protein" evidence="3">
    <location>
        <begin position="85"/>
        <end position="452"/>
    </location>
</feature>
<dbReference type="OrthoDB" id="5985989at2759"/>
<protein>
    <recommendedName>
        <fullName evidence="6">PiggyBac transposable element-derived protein 4</fullName>
    </recommendedName>
</protein>
<proteinExistence type="predicted"/>
<dbReference type="GeneTree" id="ENSGT00940000164464"/>
<dbReference type="Ensembl" id="ENSLLET00000003099.1">
    <property type="protein sequence ID" value="ENSLLEP00000002977.1"/>
    <property type="gene ID" value="ENSLLEG00000001918.1"/>
</dbReference>
<name>A0A8C5LVR4_9ANUR</name>
<reference evidence="4" key="2">
    <citation type="submission" date="2025-09" db="UniProtKB">
        <authorList>
            <consortium name="Ensembl"/>
        </authorList>
    </citation>
    <scope>IDENTIFICATION</scope>
</reference>
<evidence type="ECO:0000313" key="5">
    <source>
        <dbReference type="Proteomes" id="UP000694569"/>
    </source>
</evidence>
<keyword evidence="5" id="KW-1185">Reference proteome</keyword>
<evidence type="ECO:0000259" key="2">
    <source>
        <dbReference type="Pfam" id="PF13842"/>
    </source>
</evidence>
<dbReference type="PANTHER" id="PTHR46599:SF3">
    <property type="entry name" value="PIGGYBAC TRANSPOSABLE ELEMENT-DERIVED PROTEIN 4"/>
    <property type="match status" value="1"/>
</dbReference>
<evidence type="ECO:0008006" key="6">
    <source>
        <dbReference type="Google" id="ProtNLM"/>
    </source>
</evidence>
<dbReference type="InterPro" id="IPR029526">
    <property type="entry name" value="PGBD"/>
</dbReference>
<dbReference type="InterPro" id="IPR032718">
    <property type="entry name" value="PGBD4_Znf_C"/>
</dbReference>
<sequence length="558" mass="64116">MSSRFYSPEEAYEILAASESDALADSDTLTASDIEPLSEPSSDGDPPPSTGRHESIWVPPNMAAPEIPPFLATPGITVRVEDCEPVSFFNLFMSDDVFEMVVEQTNLFANQYLDAHPDSHRHRRNKWHPTDVIELKKFWALTLVMGIVKKPSIRSYWHKNPILATPLFPRVMKRDRYENLMRFLHFNDNALCPPRNDPMHDRLYKIRPLISLISAKFTDNYVPDQNISVDESLMKFKGRLLFKQYIPSKRSRYGVKFYKLCESTTGYTWAFRIYEGKDSHLDPPGCPDCIGTSGKIVLDLVYPLFNKGYHLWVDNYYTSIDLFKNLYCFETLACGTVRKNRRGFPQILTAGKKIRGSSSSLRQEEVLALRFTDKKDVYMLSTVHDESTVPVPVRGRTEPLEKPKCIVDYSKFMGGVDLADQCIQPYLVNRKTRAWYKKIAIYLTEIAIFNAYVLYKQAAVQKPYPFLEFMLEIISQLILTPAPVTSALESGDLQRLSGRHFPSRVPPTRCKKSPQKKCRVCRKKGIRKDSSYYCPTCPSLPGLCITECFKIYHTELNY</sequence>
<reference evidence="4" key="1">
    <citation type="submission" date="2025-08" db="UniProtKB">
        <authorList>
            <consortium name="Ensembl"/>
        </authorList>
    </citation>
    <scope>IDENTIFICATION</scope>
</reference>
<dbReference type="AlphaFoldDB" id="A0A8C5LVR4"/>
<feature type="region of interest" description="Disordered" evidence="1">
    <location>
        <begin position="17"/>
        <end position="60"/>
    </location>
</feature>
<evidence type="ECO:0000313" key="4">
    <source>
        <dbReference type="Ensembl" id="ENSLLEP00000002977.1"/>
    </source>
</evidence>
<dbReference type="Proteomes" id="UP000694569">
    <property type="component" value="Unplaced"/>
</dbReference>
<evidence type="ECO:0000256" key="1">
    <source>
        <dbReference type="SAM" id="MobiDB-lite"/>
    </source>
</evidence>
<organism evidence="4 5">
    <name type="scientific">Leptobrachium leishanense</name>
    <name type="common">Leishan spiny toad</name>
    <dbReference type="NCBI Taxonomy" id="445787"/>
    <lineage>
        <taxon>Eukaryota</taxon>
        <taxon>Metazoa</taxon>
        <taxon>Chordata</taxon>
        <taxon>Craniata</taxon>
        <taxon>Vertebrata</taxon>
        <taxon>Euteleostomi</taxon>
        <taxon>Amphibia</taxon>
        <taxon>Batrachia</taxon>
        <taxon>Anura</taxon>
        <taxon>Pelobatoidea</taxon>
        <taxon>Megophryidae</taxon>
        <taxon>Leptobrachium</taxon>
    </lineage>
</organism>
<feature type="domain" description="PiggyBac transposable element-derived protein 4 C-terminal zinc-finger" evidence="2">
    <location>
        <begin position="509"/>
        <end position="553"/>
    </location>
</feature>
<evidence type="ECO:0000259" key="3">
    <source>
        <dbReference type="Pfam" id="PF13843"/>
    </source>
</evidence>
<feature type="compositionally biased region" description="Low complexity" evidence="1">
    <location>
        <begin position="17"/>
        <end position="44"/>
    </location>
</feature>
<accession>A0A8C5LVR4</accession>